<evidence type="ECO:0000256" key="10">
    <source>
        <dbReference type="RuleBase" id="RU363035"/>
    </source>
</evidence>
<evidence type="ECO:0000256" key="7">
    <source>
        <dbReference type="ARBA" id="ARBA00023146"/>
    </source>
</evidence>
<dbReference type="GO" id="GO:0006429">
    <property type="term" value="P:leucyl-tRNA aminoacylation"/>
    <property type="evidence" value="ECO:0007669"/>
    <property type="project" value="UniProtKB-UniRule"/>
</dbReference>
<dbReference type="InterPro" id="IPR009008">
    <property type="entry name" value="Val/Leu/Ile-tRNA-synth_edit"/>
</dbReference>
<dbReference type="PROSITE" id="PS00178">
    <property type="entry name" value="AA_TRNA_LIGASE_I"/>
    <property type="match status" value="1"/>
</dbReference>
<dbReference type="InterPro" id="IPR009080">
    <property type="entry name" value="tRNAsynth_Ia_anticodon-bd"/>
</dbReference>
<reference evidence="15" key="1">
    <citation type="journal article" date="2020" name="mSystems">
        <title>Genome- and Community-Level Interaction Insights into Carbon Utilization and Element Cycling Functions of Hydrothermarchaeota in Hydrothermal Sediment.</title>
        <authorList>
            <person name="Zhou Z."/>
            <person name="Liu Y."/>
            <person name="Xu W."/>
            <person name="Pan J."/>
            <person name="Luo Z.H."/>
            <person name="Li M."/>
        </authorList>
    </citation>
    <scope>NUCLEOTIDE SEQUENCE</scope>
    <source>
        <strain evidence="15">HyVt-388</strain>
    </source>
</reference>
<dbReference type="GO" id="GO:0005829">
    <property type="term" value="C:cytosol"/>
    <property type="evidence" value="ECO:0007669"/>
    <property type="project" value="TreeGrafter"/>
</dbReference>
<evidence type="ECO:0000313" key="16">
    <source>
        <dbReference type="Proteomes" id="UP000885826"/>
    </source>
</evidence>
<feature type="domain" description="Leucyl-tRNA synthetase editing" evidence="14">
    <location>
        <begin position="220"/>
        <end position="404"/>
    </location>
</feature>
<comment type="catalytic activity">
    <reaction evidence="8 9">
        <text>tRNA(Leu) + L-leucine + ATP = L-leucyl-tRNA(Leu) + AMP + diphosphate</text>
        <dbReference type="Rhea" id="RHEA:11688"/>
        <dbReference type="Rhea" id="RHEA-COMP:9613"/>
        <dbReference type="Rhea" id="RHEA-COMP:9622"/>
        <dbReference type="ChEBI" id="CHEBI:30616"/>
        <dbReference type="ChEBI" id="CHEBI:33019"/>
        <dbReference type="ChEBI" id="CHEBI:57427"/>
        <dbReference type="ChEBI" id="CHEBI:78442"/>
        <dbReference type="ChEBI" id="CHEBI:78494"/>
        <dbReference type="ChEBI" id="CHEBI:456215"/>
        <dbReference type="EC" id="6.1.1.4"/>
    </reaction>
</comment>
<feature type="domain" description="Methionyl/Valyl/Leucyl/Isoleucyl-tRNA synthetase anticodon-binding" evidence="12">
    <location>
        <begin position="664"/>
        <end position="778"/>
    </location>
</feature>
<feature type="domain" description="Methionyl/Leucyl tRNA synthetase" evidence="13">
    <location>
        <begin position="38"/>
        <end position="174"/>
    </location>
</feature>
<dbReference type="GO" id="GO:0005524">
    <property type="term" value="F:ATP binding"/>
    <property type="evidence" value="ECO:0007669"/>
    <property type="project" value="UniProtKB-UniRule"/>
</dbReference>
<evidence type="ECO:0000256" key="4">
    <source>
        <dbReference type="ARBA" id="ARBA00022741"/>
    </source>
</evidence>
<gene>
    <name evidence="9" type="primary">leuS</name>
    <name evidence="15" type="ORF">ENI34_09900</name>
</gene>
<dbReference type="CDD" id="cd07958">
    <property type="entry name" value="Anticodon_Ia_Leu_BEm"/>
    <property type="match status" value="1"/>
</dbReference>
<dbReference type="Gene3D" id="3.10.20.590">
    <property type="match status" value="1"/>
</dbReference>
<dbReference type="NCBIfam" id="TIGR00396">
    <property type="entry name" value="leuS_bact"/>
    <property type="match status" value="1"/>
</dbReference>
<evidence type="ECO:0000256" key="1">
    <source>
        <dbReference type="ARBA" id="ARBA00005594"/>
    </source>
</evidence>
<proteinExistence type="inferred from homology"/>
<dbReference type="PRINTS" id="PR00985">
    <property type="entry name" value="TRNASYNTHLEU"/>
</dbReference>
<evidence type="ECO:0000259" key="14">
    <source>
        <dbReference type="Pfam" id="PF13603"/>
    </source>
</evidence>
<dbReference type="InterPro" id="IPR025709">
    <property type="entry name" value="Leu_tRNA-synth_edit"/>
</dbReference>
<dbReference type="Proteomes" id="UP000885826">
    <property type="component" value="Unassembled WGS sequence"/>
</dbReference>
<keyword evidence="4 9" id="KW-0547">Nucleotide-binding</keyword>
<dbReference type="Gene3D" id="1.10.730.10">
    <property type="entry name" value="Isoleucyl-tRNA Synthetase, Domain 1"/>
    <property type="match status" value="1"/>
</dbReference>
<dbReference type="EMBL" id="DRIG01000101">
    <property type="protein sequence ID" value="HEC79431.1"/>
    <property type="molecule type" value="Genomic_DNA"/>
</dbReference>
<dbReference type="FunFam" id="1.10.730.10:FF:000002">
    <property type="entry name" value="Leucine--tRNA ligase"/>
    <property type="match status" value="1"/>
</dbReference>
<dbReference type="SUPFAM" id="SSF52374">
    <property type="entry name" value="Nucleotidylyl transferase"/>
    <property type="match status" value="1"/>
</dbReference>
<feature type="domain" description="Aminoacyl-tRNA synthetase class Ia" evidence="11">
    <location>
        <begin position="418"/>
        <end position="620"/>
    </location>
</feature>
<keyword evidence="3 9" id="KW-0436">Ligase</keyword>
<dbReference type="Pfam" id="PF00133">
    <property type="entry name" value="tRNA-synt_1"/>
    <property type="match status" value="1"/>
</dbReference>
<name>A0A9C9EQ25_UNCW3</name>
<comment type="caution">
    <text evidence="15">The sequence shown here is derived from an EMBL/GenBank/DDBJ whole genome shotgun (WGS) entry which is preliminary data.</text>
</comment>
<dbReference type="Pfam" id="PF13603">
    <property type="entry name" value="tRNA-synt_1_2"/>
    <property type="match status" value="1"/>
</dbReference>
<dbReference type="SUPFAM" id="SSF47323">
    <property type="entry name" value="Anticodon-binding domain of a subclass of class I aminoacyl-tRNA synthetases"/>
    <property type="match status" value="1"/>
</dbReference>
<comment type="caution">
    <text evidence="9">Lacks conserved residue(s) required for the propagation of feature annotation.</text>
</comment>
<dbReference type="GO" id="GO:0004823">
    <property type="term" value="F:leucine-tRNA ligase activity"/>
    <property type="evidence" value="ECO:0007669"/>
    <property type="project" value="UniProtKB-UniRule"/>
</dbReference>
<evidence type="ECO:0000259" key="13">
    <source>
        <dbReference type="Pfam" id="PF09334"/>
    </source>
</evidence>
<dbReference type="FunFam" id="3.40.50.620:FF:000056">
    <property type="entry name" value="Leucine--tRNA ligase"/>
    <property type="match status" value="1"/>
</dbReference>
<dbReference type="InterPro" id="IPR002300">
    <property type="entry name" value="aa-tRNA-synth_Ia"/>
</dbReference>
<feature type="binding site" evidence="9">
    <location>
        <position position="584"/>
    </location>
    <ligand>
        <name>ATP</name>
        <dbReference type="ChEBI" id="CHEBI:30616"/>
    </ligand>
</feature>
<dbReference type="Gene3D" id="3.40.50.620">
    <property type="entry name" value="HUPs"/>
    <property type="match status" value="2"/>
</dbReference>
<dbReference type="GO" id="GO:0002161">
    <property type="term" value="F:aminoacyl-tRNA deacylase activity"/>
    <property type="evidence" value="ECO:0007669"/>
    <property type="project" value="InterPro"/>
</dbReference>
<evidence type="ECO:0000259" key="11">
    <source>
        <dbReference type="Pfam" id="PF00133"/>
    </source>
</evidence>
<dbReference type="PANTHER" id="PTHR43740">
    <property type="entry name" value="LEUCYL-TRNA SYNTHETASE"/>
    <property type="match status" value="1"/>
</dbReference>
<keyword evidence="7 9" id="KW-0030">Aminoacyl-tRNA synthetase</keyword>
<dbReference type="HAMAP" id="MF_00049_B">
    <property type="entry name" value="Leu_tRNA_synth_B"/>
    <property type="match status" value="1"/>
</dbReference>
<keyword evidence="5 9" id="KW-0067">ATP-binding</keyword>
<dbReference type="InterPro" id="IPR001412">
    <property type="entry name" value="aa-tRNA-synth_I_CS"/>
</dbReference>
<keyword evidence="2 9" id="KW-0963">Cytoplasm</keyword>
<sequence length="814" mass="93894">MKYAPIEIEKKWQKYWEEKKLFITKKDPEKKFYNLVMFAYPSGDIHMGHCKNYVVGDVYARFKMRCGYDVLHPWGWDAFGLPAENQAIKLGIHPEKWTMQNIKVSDESLKSLGISYDWEREIISCLPDYYKWTQWMFLLLYKRGLAYKKEAYVNWCPGCQTVLANEQVIDGRCYRSNCKALIEKRKLNQWFFKITDYAERLLNDLDRLPGWPENVKRMQRNWIGKSKGCDIIFKVAEKDITFKVFTTRPDTIFGVTFMSIAPEHPMIEKLIDGSSQKEAVQAYIREATKKTEIERLEKEKDGVFTGCHAVNPINNEKIPIFVADYVLLEYGSGVVMGVPAHDERDFQFARKYDLPIRVVIKPKEAELKEESMEHAYEEAGIMINSGQFNGMDSEKGITAVTEFLAQKNLGGESINYRLKDWLISRQRYWGAPIPIIYCDKCGMVPVPEEQLPVLLPKDIKDYVPKGSSPLGAVESFINTECPACGAPAKRDADTMDTFVCSSWYFLRYLDPRNDKEFCSKKNADLWLPIDQYIGGGSEHATGHLIYFRFFTKVLYDAGYISVQEPAENLFNLGMVLKDGEVMSKSKGNVVPVGEFVQKHGADVARLTIIFAAPPERESEWSDEGVTGSERFINRIYRIVVENKQHIQRSRPEKINEDEEPLFIKINQTIAKVTEDLETFKFNTAIAALWELLNELYLSKTKGPVFGYGINVLIHLLSPFAPHLADELWSIADGEGSLVEREWLTFDERYLKDKITTIVIQINGKVRSHLKLKGDINEQLVKEMALKDEKIIRHLQNKEIKKTIYVPEKIFNIVV</sequence>
<evidence type="ECO:0000256" key="3">
    <source>
        <dbReference type="ARBA" id="ARBA00022598"/>
    </source>
</evidence>
<dbReference type="InterPro" id="IPR013155">
    <property type="entry name" value="M/V/L/I-tRNA-synth_anticd-bd"/>
</dbReference>
<comment type="subcellular location">
    <subcellularLocation>
        <location evidence="9">Cytoplasm</location>
    </subcellularLocation>
</comment>
<evidence type="ECO:0000259" key="12">
    <source>
        <dbReference type="Pfam" id="PF08264"/>
    </source>
</evidence>
<dbReference type="AlphaFoldDB" id="A0A9C9EQ25"/>
<accession>A0A9C9EQ25</accession>
<dbReference type="CDD" id="cd00812">
    <property type="entry name" value="LeuRS_core"/>
    <property type="match status" value="1"/>
</dbReference>
<protein>
    <recommendedName>
        <fullName evidence="9">Leucine--tRNA ligase</fullName>
        <ecNumber evidence="9">6.1.1.4</ecNumber>
    </recommendedName>
    <alternativeName>
        <fullName evidence="9">Leucyl-tRNA synthetase</fullName>
        <shortName evidence="9">LeuRS</shortName>
    </alternativeName>
</protein>
<dbReference type="Pfam" id="PF08264">
    <property type="entry name" value="Anticodon_1"/>
    <property type="match status" value="1"/>
</dbReference>
<dbReference type="FunFam" id="3.40.50.620:FF:000003">
    <property type="entry name" value="Leucine--tRNA ligase"/>
    <property type="match status" value="1"/>
</dbReference>
<dbReference type="EC" id="6.1.1.4" evidence="9"/>
<dbReference type="SUPFAM" id="SSF50677">
    <property type="entry name" value="ValRS/IleRS/LeuRS editing domain"/>
    <property type="match status" value="1"/>
</dbReference>
<keyword evidence="6 9" id="KW-0648">Protein biosynthesis</keyword>
<dbReference type="InterPro" id="IPR015413">
    <property type="entry name" value="Methionyl/Leucyl_tRNA_Synth"/>
</dbReference>
<evidence type="ECO:0000256" key="9">
    <source>
        <dbReference type="HAMAP-Rule" id="MF_00049"/>
    </source>
</evidence>
<evidence type="ECO:0000256" key="2">
    <source>
        <dbReference type="ARBA" id="ARBA00022490"/>
    </source>
</evidence>
<evidence type="ECO:0000256" key="5">
    <source>
        <dbReference type="ARBA" id="ARBA00022840"/>
    </source>
</evidence>
<evidence type="ECO:0000313" key="15">
    <source>
        <dbReference type="EMBL" id="HEC79431.1"/>
    </source>
</evidence>
<evidence type="ECO:0000256" key="6">
    <source>
        <dbReference type="ARBA" id="ARBA00022917"/>
    </source>
</evidence>
<evidence type="ECO:0000256" key="8">
    <source>
        <dbReference type="ARBA" id="ARBA00047469"/>
    </source>
</evidence>
<comment type="similarity">
    <text evidence="1 9 10">Belongs to the class-I aminoacyl-tRNA synthetase family.</text>
</comment>
<organism evidence="15 16">
    <name type="scientific">candidate division WOR-3 bacterium</name>
    <dbReference type="NCBI Taxonomy" id="2052148"/>
    <lineage>
        <taxon>Bacteria</taxon>
        <taxon>Bacteria division WOR-3</taxon>
    </lineage>
</organism>
<dbReference type="Pfam" id="PF09334">
    <property type="entry name" value="tRNA-synt_1g"/>
    <property type="match status" value="1"/>
</dbReference>
<dbReference type="PANTHER" id="PTHR43740:SF2">
    <property type="entry name" value="LEUCINE--TRNA LIGASE, MITOCHONDRIAL"/>
    <property type="match status" value="1"/>
</dbReference>
<dbReference type="InterPro" id="IPR014729">
    <property type="entry name" value="Rossmann-like_a/b/a_fold"/>
</dbReference>
<dbReference type="InterPro" id="IPR002302">
    <property type="entry name" value="Leu-tRNA-ligase"/>
</dbReference>